<accession>A0A1G4ISV3</accession>
<dbReference type="PANTHER" id="PTHR10366:SF564">
    <property type="entry name" value="STEROL-4-ALPHA-CARBOXYLATE 3-DEHYDROGENASE, DECARBOXYLATING"/>
    <property type="match status" value="1"/>
</dbReference>
<dbReference type="FunFam" id="3.40.50.720:FF:000191">
    <property type="entry name" value="Methylglyoxal reductase (NADPH-dependent)"/>
    <property type="match status" value="1"/>
</dbReference>
<protein>
    <submittedName>
        <fullName evidence="4">LAMI_0B00232g1_1</fullName>
    </submittedName>
</protein>
<dbReference type="CDD" id="cd05227">
    <property type="entry name" value="AR_SDR_e"/>
    <property type="match status" value="1"/>
</dbReference>
<dbReference type="STRING" id="1230905.A0A1G4ISV3"/>
<dbReference type="PANTHER" id="PTHR10366">
    <property type="entry name" value="NAD DEPENDENT EPIMERASE/DEHYDRATASE"/>
    <property type="match status" value="1"/>
</dbReference>
<dbReference type="InterPro" id="IPR050425">
    <property type="entry name" value="NAD(P)_dehydrat-like"/>
</dbReference>
<sequence length="363" mass="40532">MVDEQVLVTGASGFIALHVLDVLLSEGYDVIGTVRSKDKADRIGKSFKELYPYAKLEFSIVSDISAPGAFDHVFQDYPNIQHVLHTASPFSFGLGKSMEESYLNPATQGTKGILEATLKFGKEVKHVVVTSSHAAIMNFDKIGDSSFIHTEDTWNPMPWEEAKNSELTAYCASKKYAEKLCWDFLESHKDQVHFSLTTVNPPYVLGPQVFDWGLERGSLNTSAELVNKALKTTPDFEGPFDQPQGLSVDVRDVALLHVLPLRNEKLAGKRLLPVSGTGVKEHDYEDGKFNFQKILDTVNANFPELNGKISKGNSKYSKSYLKTADFFNNDKTTQLTGIEFKKFETSIIDSIKQILDFEKKSKN</sequence>
<keyword evidence="1" id="KW-0560">Oxidoreductase</keyword>
<dbReference type="Proteomes" id="UP000191024">
    <property type="component" value="Chromosome B"/>
</dbReference>
<dbReference type="EMBL" id="LT598464">
    <property type="protein sequence ID" value="SCU79944.1"/>
    <property type="molecule type" value="Genomic_DNA"/>
</dbReference>
<dbReference type="Gene3D" id="3.40.50.720">
    <property type="entry name" value="NAD(P)-binding Rossmann-like Domain"/>
    <property type="match status" value="1"/>
</dbReference>
<dbReference type="InterPro" id="IPR036291">
    <property type="entry name" value="NAD(P)-bd_dom_sf"/>
</dbReference>
<evidence type="ECO:0000313" key="4">
    <source>
        <dbReference type="EMBL" id="SCU79944.1"/>
    </source>
</evidence>
<proteinExistence type="inferred from homology"/>
<organism evidence="4 5">
    <name type="scientific">Lachancea mirantina</name>
    <dbReference type="NCBI Taxonomy" id="1230905"/>
    <lineage>
        <taxon>Eukaryota</taxon>
        <taxon>Fungi</taxon>
        <taxon>Dikarya</taxon>
        <taxon>Ascomycota</taxon>
        <taxon>Saccharomycotina</taxon>
        <taxon>Saccharomycetes</taxon>
        <taxon>Saccharomycetales</taxon>
        <taxon>Saccharomycetaceae</taxon>
        <taxon>Lachancea</taxon>
    </lineage>
</organism>
<evidence type="ECO:0000313" key="5">
    <source>
        <dbReference type="Proteomes" id="UP000191024"/>
    </source>
</evidence>
<evidence type="ECO:0000259" key="3">
    <source>
        <dbReference type="Pfam" id="PF01370"/>
    </source>
</evidence>
<gene>
    <name evidence="4" type="ORF">LAMI_0B00232G</name>
</gene>
<dbReference type="InterPro" id="IPR001509">
    <property type="entry name" value="Epimerase_deHydtase"/>
</dbReference>
<dbReference type="GO" id="GO:0016616">
    <property type="term" value="F:oxidoreductase activity, acting on the CH-OH group of donors, NAD or NADP as acceptor"/>
    <property type="evidence" value="ECO:0007669"/>
    <property type="project" value="TreeGrafter"/>
</dbReference>
<evidence type="ECO:0000256" key="2">
    <source>
        <dbReference type="ARBA" id="ARBA00023445"/>
    </source>
</evidence>
<evidence type="ECO:0000256" key="1">
    <source>
        <dbReference type="ARBA" id="ARBA00023002"/>
    </source>
</evidence>
<dbReference type="OrthoDB" id="2735536at2759"/>
<dbReference type="SUPFAM" id="SSF51735">
    <property type="entry name" value="NAD(P)-binding Rossmann-fold domains"/>
    <property type="match status" value="1"/>
</dbReference>
<feature type="domain" description="NAD-dependent epimerase/dehydratase" evidence="3">
    <location>
        <begin position="6"/>
        <end position="208"/>
    </location>
</feature>
<comment type="similarity">
    <text evidence="2">Belongs to the NAD(P)-dependent epimerase/dehydratase family. Dihydroflavonol-4-reductase subfamily.</text>
</comment>
<keyword evidence="5" id="KW-1185">Reference proteome</keyword>
<dbReference type="Pfam" id="PF01370">
    <property type="entry name" value="Epimerase"/>
    <property type="match status" value="1"/>
</dbReference>
<name>A0A1G4ISV3_9SACH</name>
<reference evidence="4 5" key="1">
    <citation type="submission" date="2016-03" db="EMBL/GenBank/DDBJ databases">
        <authorList>
            <person name="Devillers H."/>
        </authorList>
    </citation>
    <scope>NUCLEOTIDE SEQUENCE [LARGE SCALE GENOMIC DNA]</scope>
    <source>
        <strain evidence="4">CBS 11717</strain>
    </source>
</reference>
<dbReference type="AlphaFoldDB" id="A0A1G4ISV3"/>